<proteinExistence type="predicted"/>
<keyword evidence="1" id="KW-0472">Membrane</keyword>
<accession>A0ABT9A4B3</accession>
<feature type="transmembrane region" description="Helical" evidence="1">
    <location>
        <begin position="27"/>
        <end position="55"/>
    </location>
</feature>
<dbReference type="EMBL" id="JAUQSZ010000018">
    <property type="protein sequence ID" value="MDO7844674.1"/>
    <property type="molecule type" value="Genomic_DNA"/>
</dbReference>
<dbReference type="Proteomes" id="UP001176468">
    <property type="component" value="Unassembled WGS sequence"/>
</dbReference>
<protein>
    <submittedName>
        <fullName evidence="2">Uncharacterized protein</fullName>
    </submittedName>
</protein>
<dbReference type="RefSeq" id="WP_304563069.1">
    <property type="nucleotide sequence ID" value="NZ_JAUQSZ010000018.1"/>
</dbReference>
<keyword evidence="3" id="KW-1185">Reference proteome</keyword>
<organism evidence="2 3">
    <name type="scientific">Sphingomonas immobilis</name>
    <dbReference type="NCBI Taxonomy" id="3063997"/>
    <lineage>
        <taxon>Bacteria</taxon>
        <taxon>Pseudomonadati</taxon>
        <taxon>Pseudomonadota</taxon>
        <taxon>Alphaproteobacteria</taxon>
        <taxon>Sphingomonadales</taxon>
        <taxon>Sphingomonadaceae</taxon>
        <taxon>Sphingomonas</taxon>
    </lineage>
</organism>
<reference evidence="2" key="1">
    <citation type="submission" date="2023-07" db="EMBL/GenBank/DDBJ databases">
        <authorList>
            <person name="Kim M.K."/>
        </authorList>
    </citation>
    <scope>NUCLEOTIDE SEQUENCE</scope>
    <source>
        <strain evidence="2">CA1-15</strain>
    </source>
</reference>
<gene>
    <name evidence="2" type="ORF">Q5H94_20245</name>
</gene>
<evidence type="ECO:0000313" key="2">
    <source>
        <dbReference type="EMBL" id="MDO7844674.1"/>
    </source>
</evidence>
<comment type="caution">
    <text evidence="2">The sequence shown here is derived from an EMBL/GenBank/DDBJ whole genome shotgun (WGS) entry which is preliminary data.</text>
</comment>
<evidence type="ECO:0000256" key="1">
    <source>
        <dbReference type="SAM" id="Phobius"/>
    </source>
</evidence>
<sequence>MKFSTLLGAAIGSAIDGRDGDDSTLDGAIGGAVAAMAIRTVVPLAITFATGWLVLRGIGKLKDAALGTAPTGI</sequence>
<keyword evidence="1" id="KW-1133">Transmembrane helix</keyword>
<keyword evidence="1" id="KW-0812">Transmembrane</keyword>
<evidence type="ECO:0000313" key="3">
    <source>
        <dbReference type="Proteomes" id="UP001176468"/>
    </source>
</evidence>
<name>A0ABT9A4B3_9SPHN</name>